<keyword evidence="5 7" id="KW-0472">Membrane</keyword>
<gene>
    <name evidence="9" type="ORF">KSW38_04455</name>
</gene>
<feature type="transmembrane region" description="Helical" evidence="7">
    <location>
        <begin position="256"/>
        <end position="278"/>
    </location>
</feature>
<evidence type="ECO:0000256" key="7">
    <source>
        <dbReference type="SAM" id="Phobius"/>
    </source>
</evidence>
<keyword evidence="10" id="KW-1185">Reference proteome</keyword>
<keyword evidence="3 7" id="KW-0812">Transmembrane</keyword>
<evidence type="ECO:0000256" key="5">
    <source>
        <dbReference type="ARBA" id="ARBA00023136"/>
    </source>
</evidence>
<name>A0ABS6I3Y6_9MICC</name>
<dbReference type="InterPro" id="IPR011701">
    <property type="entry name" value="MFS"/>
</dbReference>
<sequence length="322" mass="33979">MSHGTSVSTESAAQRPGDDEHVPARWQGIFAMSLCVFVLIASEFMPVSLLTPMASELQVTKGMIGQGIAISGVLVVLTNLSTSTPAGRMNQKTLLLGLTVLMAVSGALVALAPDYLPYMIGRALIGVVIGGFWSMSAATAMSLVPAHRVPRASAIFNIGNALATVLAPPLGSYLGSIIGWRGAFFCLVQVAAIALIWQWISLPSMEVRRPSAPSGSIFTIFTGLKSPPLTWGMSACAVFFTGPFVLFTYIRPFLETVTRVGATTISLVLLVMGVAGFAGTGRGAVMMPVGTRTISTGPVVRTRPAADNSHHDSFRELSHRRS</sequence>
<feature type="transmembrane region" description="Helical" evidence="7">
    <location>
        <begin position="29"/>
        <end position="51"/>
    </location>
</feature>
<evidence type="ECO:0000313" key="9">
    <source>
        <dbReference type="EMBL" id="MBU8865538.1"/>
    </source>
</evidence>
<comment type="caution">
    <text evidence="9">The sequence shown here is derived from an EMBL/GenBank/DDBJ whole genome shotgun (WGS) entry which is preliminary data.</text>
</comment>
<dbReference type="Proteomes" id="UP000824166">
    <property type="component" value="Unassembled WGS sequence"/>
</dbReference>
<feature type="transmembrane region" description="Helical" evidence="7">
    <location>
        <begin position="63"/>
        <end position="82"/>
    </location>
</feature>
<evidence type="ECO:0000256" key="6">
    <source>
        <dbReference type="SAM" id="MobiDB-lite"/>
    </source>
</evidence>
<dbReference type="InterPro" id="IPR020846">
    <property type="entry name" value="MFS_dom"/>
</dbReference>
<feature type="domain" description="Major facilitator superfamily (MFS) profile" evidence="8">
    <location>
        <begin position="28"/>
        <end position="322"/>
    </location>
</feature>
<reference evidence="9 10" key="1">
    <citation type="submission" date="2021-06" db="EMBL/GenBank/DDBJ databases">
        <authorList>
            <person name="Jeong J.W."/>
        </authorList>
    </citation>
    <scope>NUCLEOTIDE SEQUENCE [LARGE SCALE GENOMIC DNA]</scope>
    <source>
        <strain evidence="9 10">MMS21-TAE1-1</strain>
    </source>
</reference>
<evidence type="ECO:0000256" key="1">
    <source>
        <dbReference type="ARBA" id="ARBA00004651"/>
    </source>
</evidence>
<feature type="transmembrane region" description="Helical" evidence="7">
    <location>
        <begin position="94"/>
        <end position="113"/>
    </location>
</feature>
<feature type="compositionally biased region" description="Basic and acidic residues" evidence="6">
    <location>
        <begin position="308"/>
        <end position="322"/>
    </location>
</feature>
<evidence type="ECO:0000259" key="8">
    <source>
        <dbReference type="PROSITE" id="PS50850"/>
    </source>
</evidence>
<dbReference type="CDD" id="cd17324">
    <property type="entry name" value="MFS_NepI_like"/>
    <property type="match status" value="1"/>
</dbReference>
<evidence type="ECO:0000256" key="2">
    <source>
        <dbReference type="ARBA" id="ARBA00022475"/>
    </source>
</evidence>
<dbReference type="PROSITE" id="PS50850">
    <property type="entry name" value="MFS"/>
    <property type="match status" value="1"/>
</dbReference>
<evidence type="ECO:0000313" key="10">
    <source>
        <dbReference type="Proteomes" id="UP000824166"/>
    </source>
</evidence>
<proteinExistence type="predicted"/>
<evidence type="ECO:0000256" key="4">
    <source>
        <dbReference type="ARBA" id="ARBA00022989"/>
    </source>
</evidence>
<keyword evidence="4 7" id="KW-1133">Transmembrane helix</keyword>
<dbReference type="Pfam" id="PF07690">
    <property type="entry name" value="MFS_1"/>
    <property type="match status" value="1"/>
</dbReference>
<dbReference type="RefSeq" id="WP_216923152.1">
    <property type="nucleotide sequence ID" value="NZ_JAHOPC010000002.1"/>
</dbReference>
<feature type="transmembrane region" description="Helical" evidence="7">
    <location>
        <begin position="229"/>
        <end position="250"/>
    </location>
</feature>
<dbReference type="PANTHER" id="PTHR43124:SF5">
    <property type="entry name" value="PURINE RIBONUCLEOSIDE EFFLUX PUMP NEPI"/>
    <property type="match status" value="1"/>
</dbReference>
<dbReference type="EMBL" id="JAHOPC010000002">
    <property type="protein sequence ID" value="MBU8865538.1"/>
    <property type="molecule type" value="Genomic_DNA"/>
</dbReference>
<feature type="transmembrane region" description="Helical" evidence="7">
    <location>
        <begin position="119"/>
        <end position="143"/>
    </location>
</feature>
<keyword evidence="2" id="KW-1003">Cell membrane</keyword>
<accession>A0ABS6I3Y6</accession>
<feature type="transmembrane region" description="Helical" evidence="7">
    <location>
        <begin position="155"/>
        <end position="174"/>
    </location>
</feature>
<feature type="region of interest" description="Disordered" evidence="6">
    <location>
        <begin position="299"/>
        <end position="322"/>
    </location>
</feature>
<dbReference type="InterPro" id="IPR050189">
    <property type="entry name" value="MFS_Efflux_Transporters"/>
</dbReference>
<evidence type="ECO:0000256" key="3">
    <source>
        <dbReference type="ARBA" id="ARBA00022692"/>
    </source>
</evidence>
<comment type="subcellular location">
    <subcellularLocation>
        <location evidence="1">Cell membrane</location>
        <topology evidence="1">Multi-pass membrane protein</topology>
    </subcellularLocation>
</comment>
<dbReference type="PANTHER" id="PTHR43124">
    <property type="entry name" value="PURINE EFFLUX PUMP PBUE"/>
    <property type="match status" value="1"/>
</dbReference>
<protein>
    <submittedName>
        <fullName evidence="9">MFS transporter</fullName>
    </submittedName>
</protein>
<feature type="transmembrane region" description="Helical" evidence="7">
    <location>
        <begin position="180"/>
        <end position="200"/>
    </location>
</feature>
<organism evidence="9 10">
    <name type="scientific">Paenarthrobacter aromaticivorans</name>
    <dbReference type="NCBI Taxonomy" id="2849150"/>
    <lineage>
        <taxon>Bacteria</taxon>
        <taxon>Bacillati</taxon>
        <taxon>Actinomycetota</taxon>
        <taxon>Actinomycetes</taxon>
        <taxon>Micrococcales</taxon>
        <taxon>Micrococcaceae</taxon>
        <taxon>Paenarthrobacter</taxon>
    </lineage>
</organism>